<evidence type="ECO:0008006" key="3">
    <source>
        <dbReference type="Google" id="ProtNLM"/>
    </source>
</evidence>
<sequence length="206" mass="21816">MPLLGGAAADQEALRASGYRGITGARPETTGGTDLAKPVAVTADSFKASRTAWQTAHQRNSTVAMLDLSGSMTEDFPGTKTPKVAMMQQLLKLAFTLAFTLASPQQRSTMWFFANRPGGPVFDDVPLALGSPAHIKAINAALDHAKPGGGAPVYLAIERAYGYAVEHYVPGRVNRVLVLSDGANEDTGNKVTLAQVKAYVAKRFDP</sequence>
<accession>A0ABW2ABD3</accession>
<name>A0ABW2ABD3_9MICO</name>
<organism evidence="1 2">
    <name type="scientific">Flexivirga alba</name>
    <dbReference type="NCBI Taxonomy" id="702742"/>
    <lineage>
        <taxon>Bacteria</taxon>
        <taxon>Bacillati</taxon>
        <taxon>Actinomycetota</taxon>
        <taxon>Actinomycetes</taxon>
        <taxon>Micrococcales</taxon>
        <taxon>Dermacoccaceae</taxon>
        <taxon>Flexivirga</taxon>
    </lineage>
</organism>
<dbReference type="Gene3D" id="3.40.50.410">
    <property type="entry name" value="von Willebrand factor, type A domain"/>
    <property type="match status" value="1"/>
</dbReference>
<comment type="caution">
    <text evidence="1">The sequence shown here is derived from an EMBL/GenBank/DDBJ whole genome shotgun (WGS) entry which is preliminary data.</text>
</comment>
<keyword evidence="2" id="KW-1185">Reference proteome</keyword>
<evidence type="ECO:0000313" key="1">
    <source>
        <dbReference type="EMBL" id="MFC6704044.1"/>
    </source>
</evidence>
<proteinExistence type="predicted"/>
<reference evidence="2" key="1">
    <citation type="journal article" date="2019" name="Int. J. Syst. Evol. Microbiol.">
        <title>The Global Catalogue of Microorganisms (GCM) 10K type strain sequencing project: providing services to taxonomists for standard genome sequencing and annotation.</title>
        <authorList>
            <consortium name="The Broad Institute Genomics Platform"/>
            <consortium name="The Broad Institute Genome Sequencing Center for Infectious Disease"/>
            <person name="Wu L."/>
            <person name="Ma J."/>
        </authorList>
    </citation>
    <scope>NUCLEOTIDE SEQUENCE [LARGE SCALE GENOMIC DNA]</scope>
    <source>
        <strain evidence="2">CCUG 58127</strain>
    </source>
</reference>
<dbReference type="RefSeq" id="WP_382397923.1">
    <property type="nucleotide sequence ID" value="NZ_JBHSWH010000001.1"/>
</dbReference>
<dbReference type="InterPro" id="IPR036465">
    <property type="entry name" value="vWFA_dom_sf"/>
</dbReference>
<evidence type="ECO:0000313" key="2">
    <source>
        <dbReference type="Proteomes" id="UP001596298"/>
    </source>
</evidence>
<dbReference type="SUPFAM" id="SSF53300">
    <property type="entry name" value="vWA-like"/>
    <property type="match status" value="1"/>
</dbReference>
<protein>
    <recommendedName>
        <fullName evidence="3">VWA domain-containing protein</fullName>
    </recommendedName>
</protein>
<dbReference type="EMBL" id="JBHSWH010000001">
    <property type="protein sequence ID" value="MFC6704044.1"/>
    <property type="molecule type" value="Genomic_DNA"/>
</dbReference>
<gene>
    <name evidence="1" type="ORF">ACFQDH_01850</name>
</gene>
<dbReference type="Proteomes" id="UP001596298">
    <property type="component" value="Unassembled WGS sequence"/>
</dbReference>